<feature type="transmembrane region" description="Helical" evidence="17">
    <location>
        <begin position="35"/>
        <end position="53"/>
    </location>
</feature>
<keyword evidence="14 17" id="KW-0472">Membrane</keyword>
<dbReference type="OrthoDB" id="9900059at2759"/>
<evidence type="ECO:0000256" key="7">
    <source>
        <dbReference type="ARBA" id="ARBA00022660"/>
    </source>
</evidence>
<evidence type="ECO:0000256" key="13">
    <source>
        <dbReference type="ARBA" id="ARBA00023128"/>
    </source>
</evidence>
<comment type="subcellular location">
    <subcellularLocation>
        <location evidence="2">Mitochondrion inner membrane</location>
        <topology evidence="2">Single-pass membrane protein</topology>
    </subcellularLocation>
</comment>
<evidence type="ECO:0000256" key="17">
    <source>
        <dbReference type="SAM" id="Phobius"/>
    </source>
</evidence>
<evidence type="ECO:0000313" key="18">
    <source>
        <dbReference type="EMBL" id="PIO22614.1"/>
    </source>
</evidence>
<sequence>MLVSPVTRIVRGPVSRIFARSMFTAKRHDPSSPNWFNVSLAFGTSFALWALLFKQHGDDVAEYKRRNGLE</sequence>
<comment type="function">
    <text evidence="1">Accessory subunit of the mitochondrial membrane respiratory chain NADH dehydrogenase (Complex I), that is believed not to be involved in catalysis. Complex I functions in the transfer of electrons from NADH to the respiratory chain. The immediate electron acceptor for the enzyme is believed to be ubiquinone.</text>
</comment>
<accession>A0A2G9R434</accession>
<dbReference type="GO" id="GO:0045271">
    <property type="term" value="C:respiratory chain complex I"/>
    <property type="evidence" value="ECO:0007669"/>
    <property type="project" value="InterPro"/>
</dbReference>
<evidence type="ECO:0000256" key="11">
    <source>
        <dbReference type="ARBA" id="ARBA00022982"/>
    </source>
</evidence>
<proteinExistence type="inferred from homology"/>
<evidence type="ECO:0000256" key="3">
    <source>
        <dbReference type="ARBA" id="ARBA00008713"/>
    </source>
</evidence>
<keyword evidence="9" id="KW-0999">Mitochondrion inner membrane</keyword>
<evidence type="ECO:0000256" key="2">
    <source>
        <dbReference type="ARBA" id="ARBA00004434"/>
    </source>
</evidence>
<evidence type="ECO:0000256" key="4">
    <source>
        <dbReference type="ARBA" id="ARBA00011533"/>
    </source>
</evidence>
<organism evidence="18">
    <name type="scientific">Aquarana catesbeiana</name>
    <name type="common">American bullfrog</name>
    <name type="synonym">Rana catesbeiana</name>
    <dbReference type="NCBI Taxonomy" id="8400"/>
    <lineage>
        <taxon>Eukaryota</taxon>
        <taxon>Metazoa</taxon>
        <taxon>Chordata</taxon>
        <taxon>Craniata</taxon>
        <taxon>Vertebrata</taxon>
        <taxon>Euteleostomi</taxon>
        <taxon>Amphibia</taxon>
        <taxon>Batrachia</taxon>
        <taxon>Anura</taxon>
        <taxon>Neobatrachia</taxon>
        <taxon>Ranoidea</taxon>
        <taxon>Ranidae</taxon>
        <taxon>Aquarana</taxon>
    </lineage>
</organism>
<evidence type="ECO:0000256" key="10">
    <source>
        <dbReference type="ARBA" id="ARBA00022946"/>
    </source>
</evidence>
<evidence type="ECO:0000256" key="14">
    <source>
        <dbReference type="ARBA" id="ARBA00023136"/>
    </source>
</evidence>
<dbReference type="EMBL" id="KV971149">
    <property type="protein sequence ID" value="PIO22614.1"/>
    <property type="molecule type" value="Genomic_DNA"/>
</dbReference>
<evidence type="ECO:0000256" key="15">
    <source>
        <dbReference type="ARBA" id="ARBA00030166"/>
    </source>
</evidence>
<keyword evidence="11" id="KW-0249">Electron transport</keyword>
<keyword evidence="12 17" id="KW-1133">Transmembrane helix</keyword>
<keyword evidence="8 17" id="KW-0812">Transmembrane</keyword>
<dbReference type="Pfam" id="PF15088">
    <property type="entry name" value="NADH_dh_m_C1"/>
    <property type="match status" value="1"/>
</dbReference>
<evidence type="ECO:0000256" key="16">
    <source>
        <dbReference type="ARBA" id="ARBA00032841"/>
    </source>
</evidence>
<evidence type="ECO:0000256" key="6">
    <source>
        <dbReference type="ARBA" id="ARBA00022448"/>
    </source>
</evidence>
<evidence type="ECO:0000256" key="5">
    <source>
        <dbReference type="ARBA" id="ARBA00016767"/>
    </source>
</evidence>
<dbReference type="GO" id="GO:0005743">
    <property type="term" value="C:mitochondrial inner membrane"/>
    <property type="evidence" value="ECO:0007669"/>
    <property type="project" value="UniProtKB-SubCell"/>
</dbReference>
<evidence type="ECO:0000256" key="12">
    <source>
        <dbReference type="ARBA" id="ARBA00022989"/>
    </source>
</evidence>
<comment type="subunit">
    <text evidence="4">Complex I is composed of 45 different subunits.</text>
</comment>
<evidence type="ECO:0000256" key="9">
    <source>
        <dbReference type="ARBA" id="ARBA00022792"/>
    </source>
</evidence>
<dbReference type="PANTHER" id="PTHR17097">
    <property type="entry name" value="NADH-UBIQUINONE OXIDOREDUCTASE KFYI SUBUNIT"/>
    <property type="match status" value="1"/>
</dbReference>
<dbReference type="PANTHER" id="PTHR17097:SF0">
    <property type="entry name" value="NADH DEHYDROGENASE [UBIQUINONE] 1 SUBUNIT C1, MITOCHONDRIAL"/>
    <property type="match status" value="1"/>
</dbReference>
<name>A0A2G9R434_AQUCT</name>
<protein>
    <recommendedName>
        <fullName evidence="5">NADH dehydrogenase [ubiquinone] 1 subunit C1, mitochondrial</fullName>
    </recommendedName>
    <alternativeName>
        <fullName evidence="15">Complex I-KFYI</fullName>
    </alternativeName>
    <alternativeName>
        <fullName evidence="16">NADH-ubiquinone oxidoreductase KFYI subunit</fullName>
    </alternativeName>
</protein>
<keyword evidence="7" id="KW-0679">Respiratory chain</keyword>
<dbReference type="AlphaFoldDB" id="A0A2G9R434"/>
<evidence type="ECO:0000256" key="1">
    <source>
        <dbReference type="ARBA" id="ARBA00003195"/>
    </source>
</evidence>
<keyword evidence="10" id="KW-0809">Transit peptide</keyword>
<dbReference type="InterPro" id="IPR026192">
    <property type="entry name" value="NDUFC1"/>
</dbReference>
<comment type="similarity">
    <text evidence="3">Belongs to the complex I NDUFC1 subunit family.</text>
</comment>
<reference evidence="18" key="1">
    <citation type="submission" date="2017-08" db="EMBL/GenBank/DDBJ databases">
        <title>Assembly of the North American Bullfrog Genome.</title>
        <authorList>
            <person name="Warren R.L."/>
            <person name="Vandervalk B.P."/>
            <person name="Kucuk E."/>
            <person name="Birol I."/>
            <person name="Helbing C."/>
            <person name="Pandoh P."/>
            <person name="Behsaz B."/>
            <person name="Mohamadi H."/>
            <person name="Chu J."/>
            <person name="Jackman S."/>
            <person name="Hammond S.A."/>
            <person name="Veldhoen N."/>
            <person name="Kirk H."/>
            <person name="Zhao Y."/>
            <person name="Coope R."/>
            <person name="Pleasance S."/>
            <person name="Moore R."/>
            <person name="Holt R."/>
        </authorList>
    </citation>
    <scope>NUCLEOTIDE SEQUENCE</scope>
    <source>
        <strain evidence="18">Bruno</strain>
        <tissue evidence="18">Liver</tissue>
    </source>
</reference>
<evidence type="ECO:0000256" key="8">
    <source>
        <dbReference type="ARBA" id="ARBA00022692"/>
    </source>
</evidence>
<keyword evidence="6" id="KW-0813">Transport</keyword>
<keyword evidence="13" id="KW-0496">Mitochondrion</keyword>
<gene>
    <name evidence="18" type="ORF">AB205_0134890</name>
</gene>